<name>A0A7D5W388_PROMI</name>
<gene>
    <name evidence="3" type="ORF">HZ283_14480</name>
</gene>
<feature type="domain" description="Tail spike TSP1/Gp66 N-terminal" evidence="2">
    <location>
        <begin position="64"/>
        <end position="123"/>
    </location>
</feature>
<dbReference type="Pfam" id="PF13472">
    <property type="entry name" value="Lipase_GDSL_2"/>
    <property type="match status" value="1"/>
</dbReference>
<dbReference type="Gene3D" id="2.10.10.80">
    <property type="match status" value="1"/>
</dbReference>
<dbReference type="Pfam" id="PF18668">
    <property type="entry name" value="Tail_spike_N"/>
    <property type="match status" value="1"/>
</dbReference>
<protein>
    <submittedName>
        <fullName evidence="3">Uncharacterized protein</fullName>
    </submittedName>
</protein>
<organism evidence="3">
    <name type="scientific">Proteus mirabilis</name>
    <dbReference type="NCBI Taxonomy" id="584"/>
    <lineage>
        <taxon>Bacteria</taxon>
        <taxon>Pseudomonadati</taxon>
        <taxon>Pseudomonadota</taxon>
        <taxon>Gammaproteobacteria</taxon>
        <taxon>Enterobacterales</taxon>
        <taxon>Morganellaceae</taxon>
        <taxon>Proteus</taxon>
    </lineage>
</organism>
<accession>A0A7D5W388</accession>
<dbReference type="RefSeq" id="WP_261190430.1">
    <property type="nucleotide sequence ID" value="NZ_CP189770.1"/>
</dbReference>
<dbReference type="CDD" id="cd00229">
    <property type="entry name" value="SGNH_hydrolase"/>
    <property type="match status" value="1"/>
</dbReference>
<dbReference type="SUPFAM" id="SSF52266">
    <property type="entry name" value="SGNH hydrolase"/>
    <property type="match status" value="1"/>
</dbReference>
<evidence type="ECO:0000259" key="1">
    <source>
        <dbReference type="Pfam" id="PF13472"/>
    </source>
</evidence>
<dbReference type="InterPro" id="IPR013830">
    <property type="entry name" value="SGNH_hydro"/>
</dbReference>
<evidence type="ECO:0000259" key="2">
    <source>
        <dbReference type="Pfam" id="PF18668"/>
    </source>
</evidence>
<feature type="domain" description="SGNH hydrolase-type esterase" evidence="1">
    <location>
        <begin position="539"/>
        <end position="683"/>
    </location>
</feature>
<reference evidence="3" key="1">
    <citation type="submission" date="2020-07" db="EMBL/GenBank/DDBJ databases">
        <title>Hypervirulent multi-drug resistant Proteus mirabilis strain with mosaic plasmid.</title>
        <authorList>
            <person name="Shelenkov A."/>
            <person name="Mikhaylova Y.V."/>
            <person name="Yanushevich Y.G."/>
            <person name="Petrova L."/>
            <person name="Fomina V."/>
            <person name="Zamyatin M."/>
            <person name="Shagin D."/>
        </authorList>
    </citation>
    <scope>NUCLEOTIDE SEQUENCE</scope>
    <source>
        <strain evidence="3">CriePir89</strain>
    </source>
</reference>
<dbReference type="GO" id="GO:0016788">
    <property type="term" value="F:hydrolase activity, acting on ester bonds"/>
    <property type="evidence" value="ECO:0007669"/>
    <property type="project" value="UniProtKB-ARBA"/>
</dbReference>
<evidence type="ECO:0000313" key="3">
    <source>
        <dbReference type="EMBL" id="QLJ18245.1"/>
    </source>
</evidence>
<dbReference type="AlphaFoldDB" id="A0A7D5W388"/>
<dbReference type="InterPro" id="IPR036514">
    <property type="entry name" value="SGNH_hydro_sf"/>
</dbReference>
<sequence length="860" mass="93772">MSTIPTQNPVPSEAPRDLKYNSGKVDEFVTSNNHFYTDRFGKKHYTIDGINFLSKQAMLNYGYITKRSFESGNTIINPNDVLLWEDNGEYYRWDGELPKVVSAGSTPESAGGIGAGGWVSIGDAALRGEISQSTKNYNTFIDAVNSNTDSIIKSIFIAGRISPNDGGCGLYTKTGTGTPGDTDDGSFFVTQNGVRFDLVSDATIATFGGVDGGSFRSALDRLKTYVSNRDRVLKIKSNHEILMNFSPEIPSGYFNGFTLDVDENVTIATASDEAVKSPLVNLVRPVKFFFTGNNTSYLLRPTVGITNGEYKPLISGTPPKPPQITNANYTDNKSLFINIPEKENYVYTSFLNDWEFLSSSWPMGVFDTVSPASILEDSLSIPAPTEKFVCASFSKIKPSAEYFVSMYAGDNTNGISAITVEAEDKRWIYYENHFGEGYFIEGTVGGSFKEKKVSYLGGSTHGSQWIKNSITSVRIDTLKSFTILVNGIERIAVRETEGIIGRIGFGSYGADNNYMSLFYPYIIENRQYRSAKPINIAIVGDSITDASIGNGWAQFAQQALEGTHGIRVGRMETIAISGYASNDIIGVFNATNLSDIDVVLFQIGVNDIQRQSGRELLRDNVRQMMVKANDLGIPCIVSLPTQFYTRDQSVTLTGVQGYGQPSANYEKGAIYRAILANDVTRLNFEIGQPLNAINTGSLDDMGPVVAEYLMTNQDPMVMDNIHPTSYGRMLLGLSNARAIASHMFGKRTDPVINNQMPESWGKNSWSVNLATSASVTSYPDGKIALSGVISNTGSGITENGTIVCHLPLSISPTKRMVFAVAKVDEKGNPIGQGNIVIDNNGEIKIYGFSTGNICLDGVIY</sequence>
<dbReference type="InterPro" id="IPR040775">
    <property type="entry name" value="Tail_spike_N"/>
</dbReference>
<proteinExistence type="predicted"/>
<dbReference type="EMBL" id="CP059056">
    <property type="protein sequence ID" value="QLJ18245.1"/>
    <property type="molecule type" value="Genomic_DNA"/>
</dbReference>
<dbReference type="Gene3D" id="3.40.50.1110">
    <property type="entry name" value="SGNH hydrolase"/>
    <property type="match status" value="1"/>
</dbReference>